<proteinExistence type="predicted"/>
<protein>
    <submittedName>
        <fullName evidence="4">FHA domain-containing protein</fullName>
    </submittedName>
</protein>
<dbReference type="Pfam" id="PF16697">
    <property type="entry name" value="Yop-YscD_cpl"/>
    <property type="match status" value="1"/>
</dbReference>
<organism evidence="4 5">
    <name type="scientific">Flexivirga alba</name>
    <dbReference type="NCBI Taxonomy" id="702742"/>
    <lineage>
        <taxon>Bacteria</taxon>
        <taxon>Bacillati</taxon>
        <taxon>Actinomycetota</taxon>
        <taxon>Actinomycetes</taxon>
        <taxon>Micrococcales</taxon>
        <taxon>Dermacoccaceae</taxon>
        <taxon>Flexivirga</taxon>
    </lineage>
</organism>
<comment type="caution">
    <text evidence="4">The sequence shown here is derived from an EMBL/GenBank/DDBJ whole genome shotgun (WGS) entry which is preliminary data.</text>
</comment>
<dbReference type="PANTHER" id="PTHR23308">
    <property type="entry name" value="NUCLEAR INHIBITOR OF PROTEIN PHOSPHATASE-1"/>
    <property type="match status" value="1"/>
</dbReference>
<feature type="domain" description="FHA" evidence="3">
    <location>
        <begin position="116"/>
        <end position="165"/>
    </location>
</feature>
<name>A0ABW2AFM6_9MICO</name>
<dbReference type="Gene3D" id="2.60.200.20">
    <property type="match status" value="1"/>
</dbReference>
<keyword evidence="1" id="KW-0597">Phosphoprotein</keyword>
<sequence length="240" mass="25712">MTASSPEPQNVSSRTIRLHLVGSCPEPVIVCLRVPEGTAWAAARDAINDCGITIPDQLYAGDRPMSDDTELGRQPLVNGAQLSARPTAPESRHLLELVVTEGPEVGARTALGVQVQRIGRAPANTLTLQDPDLSRTHLIVGLDQGRAMVSDAGSTNGSHIDGRSLAAETPTELRAGQRLRAGSTTFALERSLTVDDAVATDESCRVPFQRAPESLCKYSKQRSNDQRSPPLLNDTNCRGR</sequence>
<reference evidence="5" key="1">
    <citation type="journal article" date="2019" name="Int. J. Syst. Evol. Microbiol.">
        <title>The Global Catalogue of Microorganisms (GCM) 10K type strain sequencing project: providing services to taxonomists for standard genome sequencing and annotation.</title>
        <authorList>
            <consortium name="The Broad Institute Genomics Platform"/>
            <consortium name="The Broad Institute Genome Sequencing Center for Infectious Disease"/>
            <person name="Wu L."/>
            <person name="Ma J."/>
        </authorList>
    </citation>
    <scope>NUCLEOTIDE SEQUENCE [LARGE SCALE GENOMIC DNA]</scope>
    <source>
        <strain evidence="5">CCUG 58127</strain>
    </source>
</reference>
<evidence type="ECO:0000256" key="1">
    <source>
        <dbReference type="ARBA" id="ARBA00022553"/>
    </source>
</evidence>
<dbReference type="SMART" id="SM00240">
    <property type="entry name" value="FHA"/>
    <property type="match status" value="1"/>
</dbReference>
<accession>A0ABW2AFM6</accession>
<dbReference type="InterPro" id="IPR050923">
    <property type="entry name" value="Cell_Proc_Reg/RNA_Proc"/>
</dbReference>
<dbReference type="SUPFAM" id="SSF49879">
    <property type="entry name" value="SMAD/FHA domain"/>
    <property type="match status" value="1"/>
</dbReference>
<dbReference type="InterPro" id="IPR008984">
    <property type="entry name" value="SMAD_FHA_dom_sf"/>
</dbReference>
<evidence type="ECO:0000313" key="4">
    <source>
        <dbReference type="EMBL" id="MFC6705625.1"/>
    </source>
</evidence>
<evidence type="ECO:0000259" key="3">
    <source>
        <dbReference type="PROSITE" id="PS50006"/>
    </source>
</evidence>
<evidence type="ECO:0000256" key="2">
    <source>
        <dbReference type="SAM" id="MobiDB-lite"/>
    </source>
</evidence>
<dbReference type="PROSITE" id="PS50006">
    <property type="entry name" value="FHA_DOMAIN"/>
    <property type="match status" value="1"/>
</dbReference>
<dbReference type="InterPro" id="IPR032030">
    <property type="entry name" value="YscD_cytoplasmic_dom"/>
</dbReference>
<dbReference type="CDD" id="cd00060">
    <property type="entry name" value="FHA"/>
    <property type="match status" value="1"/>
</dbReference>
<dbReference type="InterPro" id="IPR000253">
    <property type="entry name" value="FHA_dom"/>
</dbReference>
<dbReference type="RefSeq" id="WP_382400929.1">
    <property type="nucleotide sequence ID" value="NZ_JBHSWH010000001.1"/>
</dbReference>
<gene>
    <name evidence="4" type="ORF">ACFQDH_10200</name>
</gene>
<feature type="region of interest" description="Disordered" evidence="2">
    <location>
        <begin position="217"/>
        <end position="240"/>
    </location>
</feature>
<dbReference type="EMBL" id="JBHSWH010000001">
    <property type="protein sequence ID" value="MFC6705625.1"/>
    <property type="molecule type" value="Genomic_DNA"/>
</dbReference>
<dbReference type="Proteomes" id="UP001596298">
    <property type="component" value="Unassembled WGS sequence"/>
</dbReference>
<evidence type="ECO:0000313" key="5">
    <source>
        <dbReference type="Proteomes" id="UP001596298"/>
    </source>
</evidence>
<keyword evidence="5" id="KW-1185">Reference proteome</keyword>